<organism evidence="2">
    <name type="scientific">viral metagenome</name>
    <dbReference type="NCBI Taxonomy" id="1070528"/>
    <lineage>
        <taxon>unclassified sequences</taxon>
        <taxon>metagenomes</taxon>
        <taxon>organismal metagenomes</taxon>
    </lineage>
</organism>
<protein>
    <submittedName>
        <fullName evidence="2">Uncharacterized protein</fullName>
    </submittedName>
</protein>
<evidence type="ECO:0000256" key="1">
    <source>
        <dbReference type="SAM" id="Phobius"/>
    </source>
</evidence>
<sequence>MEAKALIGHIRESVGDAVAKGQEQISSANLLQFLNNLDAAVDAAEPLAQAQREFEKVQLEHSHQWDQEMFRSVIDSGQAALKAAFLVTGGGAAALLAFTGSAWKHLPAAGIQSLATALFLLGLGAFLIALASGFTYLAQSCFAQAEFTASKRWKMSGEVIRWIAVTFVLTNYGLFFWTVCLASDVLRMLTPS</sequence>
<evidence type="ECO:0000313" key="3">
    <source>
        <dbReference type="EMBL" id="QJH94627.1"/>
    </source>
</evidence>
<feature type="transmembrane region" description="Helical" evidence="1">
    <location>
        <begin position="79"/>
        <end position="103"/>
    </location>
</feature>
<keyword evidence="1" id="KW-1133">Transmembrane helix</keyword>
<keyword evidence="1" id="KW-0472">Membrane</keyword>
<dbReference type="EMBL" id="MT144603">
    <property type="protein sequence ID" value="QJH94627.1"/>
    <property type="molecule type" value="Genomic_DNA"/>
</dbReference>
<proteinExistence type="predicted"/>
<dbReference type="AlphaFoldDB" id="A0A6H1ZEA4"/>
<feature type="transmembrane region" description="Helical" evidence="1">
    <location>
        <begin position="115"/>
        <end position="138"/>
    </location>
</feature>
<evidence type="ECO:0000313" key="2">
    <source>
        <dbReference type="EMBL" id="QJA45792.1"/>
    </source>
</evidence>
<feature type="transmembrane region" description="Helical" evidence="1">
    <location>
        <begin position="159"/>
        <end position="179"/>
    </location>
</feature>
<dbReference type="EMBL" id="MT143997">
    <property type="protein sequence ID" value="QJA45792.1"/>
    <property type="molecule type" value="Genomic_DNA"/>
</dbReference>
<keyword evidence="1" id="KW-0812">Transmembrane</keyword>
<name>A0A6H1ZEA4_9ZZZZ</name>
<gene>
    <name evidence="2" type="ORF">TM448A00282_0026</name>
    <name evidence="3" type="ORF">TM448B00260_0031</name>
</gene>
<accession>A0A6H1ZEA4</accession>
<reference evidence="2" key="1">
    <citation type="submission" date="2020-03" db="EMBL/GenBank/DDBJ databases">
        <title>The deep terrestrial virosphere.</title>
        <authorList>
            <person name="Holmfeldt K."/>
            <person name="Nilsson E."/>
            <person name="Simone D."/>
            <person name="Lopez-Fernandez M."/>
            <person name="Wu X."/>
            <person name="de Brujin I."/>
            <person name="Lundin D."/>
            <person name="Andersson A."/>
            <person name="Bertilsson S."/>
            <person name="Dopson M."/>
        </authorList>
    </citation>
    <scope>NUCLEOTIDE SEQUENCE</scope>
    <source>
        <strain evidence="2">TM448A00282</strain>
        <strain evidence="3">TM448B00260</strain>
    </source>
</reference>